<accession>A0A128FIJ2</accession>
<dbReference type="Proteomes" id="UP000073601">
    <property type="component" value="Unassembled WGS sequence"/>
</dbReference>
<dbReference type="EMBL" id="FIZY01000073">
    <property type="protein sequence ID" value="CZF86613.1"/>
    <property type="molecule type" value="Genomic_DNA"/>
</dbReference>
<dbReference type="AlphaFoldDB" id="A0A128FIJ2"/>
<evidence type="ECO:0000256" key="1">
    <source>
        <dbReference type="SAM" id="Phobius"/>
    </source>
</evidence>
<keyword evidence="1" id="KW-0812">Transmembrane</keyword>
<evidence type="ECO:0000313" key="3">
    <source>
        <dbReference type="Proteomes" id="UP000073601"/>
    </source>
</evidence>
<feature type="transmembrane region" description="Helical" evidence="1">
    <location>
        <begin position="38"/>
        <end position="65"/>
    </location>
</feature>
<feature type="transmembrane region" description="Helical" evidence="1">
    <location>
        <begin position="77"/>
        <end position="96"/>
    </location>
</feature>
<proteinExistence type="predicted"/>
<dbReference type="RefSeq" id="WP_062714626.1">
    <property type="nucleotide sequence ID" value="NZ_CAWRCI010000073.1"/>
</dbReference>
<keyword evidence="3" id="KW-1185">Reference proteome</keyword>
<reference evidence="3" key="1">
    <citation type="submission" date="2016-02" db="EMBL/GenBank/DDBJ databases">
        <authorList>
            <person name="Rodrigo-Torres Lidia"/>
            <person name="Arahal R.David."/>
        </authorList>
    </citation>
    <scope>NUCLEOTIDE SEQUENCE [LARGE SCALE GENOMIC DNA]</scope>
    <source>
        <strain evidence="3">CECT 8713</strain>
    </source>
</reference>
<keyword evidence="1" id="KW-0472">Membrane</keyword>
<sequence length="106" mass="11928">MIANVLRALTLLLLVLAVITFSINHLYDLKEFPEDVTYVFSVIVIGSPVLVIPSLIALVGIDLFSIIKLKSAKHWKWLGWDLFVPLLTLFLTFSVLKNWIDSSGMV</sequence>
<evidence type="ECO:0000313" key="2">
    <source>
        <dbReference type="EMBL" id="CZF86613.1"/>
    </source>
</evidence>
<protein>
    <submittedName>
        <fullName evidence="2">Uncharacterized protein</fullName>
    </submittedName>
</protein>
<organism evidence="2 3">
    <name type="scientific">Grimontia marina</name>
    <dbReference type="NCBI Taxonomy" id="646534"/>
    <lineage>
        <taxon>Bacteria</taxon>
        <taxon>Pseudomonadati</taxon>
        <taxon>Pseudomonadota</taxon>
        <taxon>Gammaproteobacteria</taxon>
        <taxon>Vibrionales</taxon>
        <taxon>Vibrionaceae</taxon>
        <taxon>Grimontia</taxon>
    </lineage>
</organism>
<name>A0A128FIJ2_9GAMM</name>
<gene>
    <name evidence="2" type="ORF">GMA8713_04647</name>
</gene>
<keyword evidence="1" id="KW-1133">Transmembrane helix</keyword>